<dbReference type="Proteomes" id="UP000887575">
    <property type="component" value="Unassembled WGS sequence"/>
</dbReference>
<dbReference type="WBParaSite" id="MBELARI_LOCUS13709">
    <property type="protein sequence ID" value="MBELARI_LOCUS13709"/>
    <property type="gene ID" value="MBELARI_LOCUS13709"/>
</dbReference>
<accession>A0AAF3EIT3</accession>
<proteinExistence type="predicted"/>
<dbReference type="AlphaFoldDB" id="A0AAF3EIT3"/>
<evidence type="ECO:0000313" key="1">
    <source>
        <dbReference type="Proteomes" id="UP000887575"/>
    </source>
</evidence>
<sequence>MCQTLSSRLEEMITQWIHQISWVNMMSESELKSELDDAKTFGGDDVDGDCDCDCCPFVEYQPRKTGSVNQF</sequence>
<name>A0AAF3EIT3_9BILA</name>
<evidence type="ECO:0000313" key="2">
    <source>
        <dbReference type="WBParaSite" id="MBELARI_LOCUS13709"/>
    </source>
</evidence>
<protein>
    <submittedName>
        <fullName evidence="2">Uncharacterized protein</fullName>
    </submittedName>
</protein>
<keyword evidence="1" id="KW-1185">Reference proteome</keyword>
<reference evidence="2" key="1">
    <citation type="submission" date="2024-02" db="UniProtKB">
        <authorList>
            <consortium name="WormBaseParasite"/>
        </authorList>
    </citation>
    <scope>IDENTIFICATION</scope>
</reference>
<organism evidence="1 2">
    <name type="scientific">Mesorhabditis belari</name>
    <dbReference type="NCBI Taxonomy" id="2138241"/>
    <lineage>
        <taxon>Eukaryota</taxon>
        <taxon>Metazoa</taxon>
        <taxon>Ecdysozoa</taxon>
        <taxon>Nematoda</taxon>
        <taxon>Chromadorea</taxon>
        <taxon>Rhabditida</taxon>
        <taxon>Rhabditina</taxon>
        <taxon>Rhabditomorpha</taxon>
        <taxon>Rhabditoidea</taxon>
        <taxon>Rhabditidae</taxon>
        <taxon>Mesorhabditinae</taxon>
        <taxon>Mesorhabditis</taxon>
    </lineage>
</organism>